<organism evidence="13 14">
    <name type="scientific">Methylomirabilis oxygeniifera</name>
    <dbReference type="NCBI Taxonomy" id="671143"/>
    <lineage>
        <taxon>Bacteria</taxon>
        <taxon>Candidatus Methylomirabilota</taxon>
        <taxon>Candidatus Methylomirabilia</taxon>
        <taxon>Candidatus Methylomirabilales</taxon>
        <taxon>Candidatus Methylomirabilaceae</taxon>
        <taxon>Candidatus Methylomirabilis</taxon>
    </lineage>
</organism>
<evidence type="ECO:0000259" key="12">
    <source>
        <dbReference type="PROSITE" id="PS51177"/>
    </source>
</evidence>
<dbReference type="FunFam" id="2.40.30.20:FF:000004">
    <property type="entry name" value="Riboflavin synthase, alpha subunit"/>
    <property type="match status" value="1"/>
</dbReference>
<dbReference type="InterPro" id="IPR023366">
    <property type="entry name" value="ATP_synth_asu-like_sf"/>
</dbReference>
<dbReference type="GO" id="GO:0009231">
    <property type="term" value="P:riboflavin biosynthetic process"/>
    <property type="evidence" value="ECO:0007669"/>
    <property type="project" value="UniProtKB-KW"/>
</dbReference>
<evidence type="ECO:0000313" key="13">
    <source>
        <dbReference type="EMBL" id="CBE68487.1"/>
    </source>
</evidence>
<dbReference type="NCBIfam" id="TIGR00187">
    <property type="entry name" value="ribE"/>
    <property type="match status" value="1"/>
</dbReference>
<dbReference type="GO" id="GO:0004746">
    <property type="term" value="F:riboflavin synthase activity"/>
    <property type="evidence" value="ECO:0007669"/>
    <property type="project" value="UniProtKB-UniRule"/>
</dbReference>
<feature type="repeat" description="Lumazine-binding" evidence="11">
    <location>
        <begin position="97"/>
        <end position="193"/>
    </location>
</feature>
<dbReference type="PANTHER" id="PTHR21098:SF12">
    <property type="entry name" value="RIBOFLAVIN SYNTHASE"/>
    <property type="match status" value="1"/>
</dbReference>
<dbReference type="KEGG" id="mox:DAMO_1427"/>
<evidence type="ECO:0000256" key="8">
    <source>
        <dbReference type="ARBA" id="ARBA00022679"/>
    </source>
</evidence>
<dbReference type="Pfam" id="PF00677">
    <property type="entry name" value="Lum_binding"/>
    <property type="match status" value="2"/>
</dbReference>
<dbReference type="InterPro" id="IPR026017">
    <property type="entry name" value="Lumazine-bd_dom"/>
</dbReference>
<dbReference type="Proteomes" id="UP000006898">
    <property type="component" value="Chromosome"/>
</dbReference>
<protein>
    <recommendedName>
        <fullName evidence="6 10">Riboflavin synthase</fullName>
        <ecNumber evidence="5 10">2.5.1.9</ecNumber>
    </recommendedName>
</protein>
<dbReference type="eggNOG" id="COG0307">
    <property type="taxonomic scope" value="Bacteria"/>
</dbReference>
<keyword evidence="7" id="KW-0686">Riboflavin biosynthesis</keyword>
<dbReference type="HOGENOM" id="CLU_034388_2_0_0"/>
<dbReference type="PANTHER" id="PTHR21098">
    <property type="entry name" value="RIBOFLAVIN SYNTHASE ALPHA CHAIN"/>
    <property type="match status" value="1"/>
</dbReference>
<feature type="repeat" description="Lumazine-binding" evidence="11">
    <location>
        <begin position="1"/>
        <end position="96"/>
    </location>
</feature>
<name>D5MFF6_METO1</name>
<dbReference type="Gene3D" id="2.40.30.20">
    <property type="match status" value="2"/>
</dbReference>
<evidence type="ECO:0000256" key="7">
    <source>
        <dbReference type="ARBA" id="ARBA00022619"/>
    </source>
</evidence>
<feature type="domain" description="Lumazine-binding" evidence="12">
    <location>
        <begin position="97"/>
        <end position="193"/>
    </location>
</feature>
<comment type="catalytic activity">
    <reaction evidence="1">
        <text>2 6,7-dimethyl-8-(1-D-ribityl)lumazine + H(+) = 5-amino-6-(D-ribitylamino)uracil + riboflavin</text>
        <dbReference type="Rhea" id="RHEA:20772"/>
        <dbReference type="ChEBI" id="CHEBI:15378"/>
        <dbReference type="ChEBI" id="CHEBI:15934"/>
        <dbReference type="ChEBI" id="CHEBI:57986"/>
        <dbReference type="ChEBI" id="CHEBI:58201"/>
        <dbReference type="EC" id="2.5.1.9"/>
    </reaction>
</comment>
<evidence type="ECO:0000256" key="10">
    <source>
        <dbReference type="NCBIfam" id="TIGR00187"/>
    </source>
</evidence>
<reference evidence="13 14" key="1">
    <citation type="journal article" date="2010" name="Nature">
        <title>Nitrite-driven anaerobic methane oxidation by oxygenic bacteria.</title>
        <authorList>
            <person name="Ettwig K.F."/>
            <person name="Butler M.K."/>
            <person name="Le Paslier D."/>
            <person name="Pelletier E."/>
            <person name="Mangenot S."/>
            <person name="Kuypers M.M.M."/>
            <person name="Schreiber F."/>
            <person name="Dutilh B.E."/>
            <person name="Zedelius J."/>
            <person name="de Beer D."/>
            <person name="Gloerich J."/>
            <person name="Wessels H.J.C.T."/>
            <person name="van Allen T."/>
            <person name="Luesken F."/>
            <person name="Wu M."/>
            <person name="van de Pas-Schoonen K.T."/>
            <person name="Op den Camp H.J.M."/>
            <person name="Janssen-Megens E.M."/>
            <person name="Francoijs K-J."/>
            <person name="Stunnenberg H."/>
            <person name="Weissenbach J."/>
            <person name="Jetten M.S.M."/>
            <person name="Strous M."/>
        </authorList>
    </citation>
    <scope>NUCLEOTIDE SEQUENCE [LARGE SCALE GENOMIC DNA]</scope>
</reference>
<comment type="subunit">
    <text evidence="4">Homotrimer.</text>
</comment>
<dbReference type="CDD" id="cd00402">
    <property type="entry name" value="Riboflavin_synthase_like"/>
    <property type="match status" value="1"/>
</dbReference>
<dbReference type="EMBL" id="FP565575">
    <property type="protein sequence ID" value="CBE68487.1"/>
    <property type="molecule type" value="Genomic_DNA"/>
</dbReference>
<evidence type="ECO:0000256" key="11">
    <source>
        <dbReference type="PROSITE-ProRule" id="PRU00524"/>
    </source>
</evidence>
<evidence type="ECO:0000313" key="14">
    <source>
        <dbReference type="Proteomes" id="UP000006898"/>
    </source>
</evidence>
<gene>
    <name evidence="13" type="primary">ribC</name>
    <name evidence="13" type="ORF">DAMO_1427</name>
</gene>
<dbReference type="SUPFAM" id="SSF63380">
    <property type="entry name" value="Riboflavin synthase domain-like"/>
    <property type="match status" value="2"/>
</dbReference>
<evidence type="ECO:0000256" key="5">
    <source>
        <dbReference type="ARBA" id="ARBA00012827"/>
    </source>
</evidence>
<dbReference type="InterPro" id="IPR017938">
    <property type="entry name" value="Riboflavin_synthase-like_b-brl"/>
</dbReference>
<comment type="pathway">
    <text evidence="3">Cofactor biosynthesis; riboflavin biosynthesis; riboflavin from 2-hydroxy-3-oxobutyl phosphate and 5-amino-6-(D-ribitylamino)uracil: step 2/2.</text>
</comment>
<dbReference type="AlphaFoldDB" id="D5MFF6"/>
<evidence type="ECO:0000256" key="3">
    <source>
        <dbReference type="ARBA" id="ARBA00004887"/>
    </source>
</evidence>
<dbReference type="PIRSF" id="PIRSF000498">
    <property type="entry name" value="Riboflavin_syn_A"/>
    <property type="match status" value="1"/>
</dbReference>
<dbReference type="STRING" id="671143.DAMO_1427"/>
<evidence type="ECO:0000256" key="9">
    <source>
        <dbReference type="ARBA" id="ARBA00022737"/>
    </source>
</evidence>
<proteinExistence type="predicted"/>
<comment type="function">
    <text evidence="2">Catalyzes the dismutation of two molecules of 6,7-dimethyl-8-ribityllumazine, resulting in the formation of riboflavin and 5-amino-6-(D-ribitylamino)uracil.</text>
</comment>
<evidence type="ECO:0000256" key="1">
    <source>
        <dbReference type="ARBA" id="ARBA00000968"/>
    </source>
</evidence>
<dbReference type="FunFam" id="2.40.30.20:FF:000003">
    <property type="entry name" value="Riboflavin synthase, alpha subunit"/>
    <property type="match status" value="1"/>
</dbReference>
<dbReference type="NCBIfam" id="NF006767">
    <property type="entry name" value="PRK09289.1"/>
    <property type="match status" value="1"/>
</dbReference>
<evidence type="ECO:0000256" key="4">
    <source>
        <dbReference type="ARBA" id="ARBA00011233"/>
    </source>
</evidence>
<dbReference type="EC" id="2.5.1.9" evidence="5 10"/>
<keyword evidence="9" id="KW-0677">Repeat</keyword>
<evidence type="ECO:0000256" key="6">
    <source>
        <dbReference type="ARBA" id="ARBA00013950"/>
    </source>
</evidence>
<keyword evidence="8 13" id="KW-0808">Transferase</keyword>
<feature type="domain" description="Lumazine-binding" evidence="12">
    <location>
        <begin position="1"/>
        <end position="96"/>
    </location>
</feature>
<dbReference type="InterPro" id="IPR001783">
    <property type="entry name" value="Lumazine-bd"/>
</dbReference>
<sequence length="216" mass="23662">MFTGLIEEIGRVQQVRREGGIVKLAIKGQQTTSSLAIGGSIAVDGTCLTVTRTAPTLFEADLSEETMARTTLGERQVGNPVNLERPCRPTDRLGGHFVSGHIDGVGTIREIRETEGMWWFFIAYPKALRPLLVEKGSVAVDGISLTVGSLSDRSFGIAIIPHTYHHTTLESKQVEQRVNLETDLLGKYVVRYLQGLGSLTHKTALTETRLQELGFS</sequence>
<accession>D5MFF6</accession>
<dbReference type="PROSITE" id="PS51177">
    <property type="entry name" value="LUMAZINE_BIND"/>
    <property type="match status" value="2"/>
</dbReference>
<dbReference type="PATRIC" id="fig|671143.5.peg.1251"/>
<evidence type="ECO:0000256" key="2">
    <source>
        <dbReference type="ARBA" id="ARBA00002803"/>
    </source>
</evidence>